<organism evidence="2">
    <name type="scientific">viral metagenome</name>
    <dbReference type="NCBI Taxonomy" id="1070528"/>
    <lineage>
        <taxon>unclassified sequences</taxon>
        <taxon>metagenomes</taxon>
        <taxon>organismal metagenomes</taxon>
    </lineage>
</organism>
<dbReference type="Pfam" id="PF01370">
    <property type="entry name" value="Epimerase"/>
    <property type="match status" value="1"/>
</dbReference>
<protein>
    <submittedName>
        <fullName evidence="2">Putative NADH dehydrogenase</fullName>
    </submittedName>
</protein>
<accession>A0A6M3LA46</accession>
<gene>
    <name evidence="2" type="ORF">MM415B02456_0010</name>
</gene>
<dbReference type="SUPFAM" id="SSF51735">
    <property type="entry name" value="NAD(P)-binding Rossmann-fold domains"/>
    <property type="match status" value="1"/>
</dbReference>
<dbReference type="EMBL" id="MT142886">
    <property type="protein sequence ID" value="QJA90035.1"/>
    <property type="molecule type" value="Genomic_DNA"/>
</dbReference>
<dbReference type="Gene3D" id="3.40.50.720">
    <property type="entry name" value="NAD(P)-binding Rossmann-like Domain"/>
    <property type="match status" value="1"/>
</dbReference>
<dbReference type="InterPro" id="IPR001509">
    <property type="entry name" value="Epimerase_deHydtase"/>
</dbReference>
<evidence type="ECO:0000313" key="2">
    <source>
        <dbReference type="EMBL" id="QJA90035.1"/>
    </source>
</evidence>
<dbReference type="InterPro" id="IPR036291">
    <property type="entry name" value="NAD(P)-bd_dom_sf"/>
</dbReference>
<dbReference type="AlphaFoldDB" id="A0A6M3LA46"/>
<evidence type="ECO:0000259" key="1">
    <source>
        <dbReference type="Pfam" id="PF01370"/>
    </source>
</evidence>
<feature type="domain" description="NAD-dependent epimerase/dehydratase" evidence="1">
    <location>
        <begin position="3"/>
        <end position="234"/>
    </location>
</feature>
<sequence>MNILITGIAGFFGQNLSRVLLAQGHTVYGVDDLSVGKKEWLHHDVHFLKCDLKDAYESDRIARHYLKIDIIIHLASRKIPRDGLTIKTLEENVRMMAEIIYLANRFGSRIIFFSTSDVYGQQQLFDEEAFSRIGHPSNPRWSYAITKMWCEQYLFANDIPFVILRIFGSYGPYHALNWTAGPQSVFISQALKGESFTIHGTGDQTRCFSYVDDIVDGVLRVIKSDYNREIFNLGNPTEEVSILNLATMINNLIRPEKDTHVTFSPSMGKNFADEDVLSRKPIITKARRMLDWEPKTSLLDGLKKTIEWQKTVVNA</sequence>
<name>A0A6M3LA46_9ZZZZ</name>
<reference evidence="2" key="1">
    <citation type="submission" date="2020-03" db="EMBL/GenBank/DDBJ databases">
        <title>The deep terrestrial virosphere.</title>
        <authorList>
            <person name="Holmfeldt K."/>
            <person name="Nilsson E."/>
            <person name="Simone D."/>
            <person name="Lopez-Fernandez M."/>
            <person name="Wu X."/>
            <person name="de Brujin I."/>
            <person name="Lundin D."/>
            <person name="Andersson A."/>
            <person name="Bertilsson S."/>
            <person name="Dopson M."/>
        </authorList>
    </citation>
    <scope>NUCLEOTIDE SEQUENCE</scope>
    <source>
        <strain evidence="2">MM415B02456</strain>
    </source>
</reference>
<dbReference type="PANTHER" id="PTHR43245:SF13">
    <property type="entry name" value="UDP-D-APIOSE_UDP-D-XYLOSE SYNTHASE 2"/>
    <property type="match status" value="1"/>
</dbReference>
<dbReference type="PANTHER" id="PTHR43245">
    <property type="entry name" value="BIFUNCTIONAL POLYMYXIN RESISTANCE PROTEIN ARNA"/>
    <property type="match status" value="1"/>
</dbReference>
<dbReference type="InterPro" id="IPR050177">
    <property type="entry name" value="Lipid_A_modif_metabolic_enz"/>
</dbReference>
<proteinExistence type="predicted"/>